<dbReference type="GO" id="GO:0008236">
    <property type="term" value="F:serine-type peptidase activity"/>
    <property type="evidence" value="ECO:0007669"/>
    <property type="project" value="InterPro"/>
</dbReference>
<feature type="domain" description="Peptidase S9 prolyl oligopeptidase catalytic" evidence="1">
    <location>
        <begin position="435"/>
        <end position="641"/>
    </location>
</feature>
<dbReference type="Gene3D" id="3.40.50.1820">
    <property type="entry name" value="alpha/beta hydrolase"/>
    <property type="match status" value="1"/>
</dbReference>
<protein>
    <submittedName>
        <fullName evidence="2">S9 family peptidase</fullName>
    </submittedName>
</protein>
<dbReference type="GO" id="GO:0006508">
    <property type="term" value="P:proteolysis"/>
    <property type="evidence" value="ECO:0007669"/>
    <property type="project" value="InterPro"/>
</dbReference>
<dbReference type="RefSeq" id="WP_210868262.1">
    <property type="nucleotide sequence ID" value="NZ_JAGPNL010000001.1"/>
</dbReference>
<dbReference type="PANTHER" id="PTHR43056:SF5">
    <property type="entry name" value="PEPTIDASE S9 PROLYL OLIGOPEPTIDASE CATALYTIC DOMAIN-CONTAINING PROTEIN"/>
    <property type="match status" value="1"/>
</dbReference>
<dbReference type="AlphaFoldDB" id="A0A940XDU8"/>
<dbReference type="InterPro" id="IPR001375">
    <property type="entry name" value="Peptidase_S9_cat"/>
</dbReference>
<sequence length="654" mass="71009">MRRTVQTLAYGSWPSPIDAETAAAHDGRPEDVGFVGDEVWWSAPRPAEGGRRTLVRRRSDGTEEAVLPAPWNVRSRVIEYGGRAWGAYPADGGPRVVFVHFDDQRLYAWTPGSEPRPLTPLSPVGGGVRWADPRPRPERGEVWCVLEEFTGEGPGDVRRVQAAVPLDGSAADDRGAVRELTDDRHRFVTGARVSPDGRRAAWIAWDHPRMPWDGTELLVAEIGPDGVFGEPRTVAGGPEESVAQADWTAAGELLWASDRTGWWNLYRDGKPLCPREEEFADALWKIGQRWFTPLDNGLIAVVHGRGATALGILDPETGEVVDAPGPWTEFAPALAADGERIAAVGAGPHRGYEVVELDARTGHTRVIGAPHRDAVDPAHYPRPEVRTFAGPGGREIHAHLYPPHHPEFTGPAGELPPYVVWAHGGPTHRSPLVLDLEIAYFTSRGIGVVEVDYGGSTGYGRAYRNRLRGEWGVVDVEDCAAVALALAEEGLADRDRLAVRGGSAGGWTAAASLTSTDVYACGTVIYPILDLAGWGDGETHDFESRYLETLVGPYAEVPERYAERSPAEHADRITAPFLLLQGLDDAICPPVQCERFLERMAGRGVPHAYLAFEGEGHGFRRAETMVRALEAELSLYAQVFGLTPPGVPTLELSG</sequence>
<dbReference type="Pfam" id="PF00326">
    <property type="entry name" value="Peptidase_S9"/>
    <property type="match status" value="1"/>
</dbReference>
<dbReference type="SUPFAM" id="SSF82171">
    <property type="entry name" value="DPP6 N-terminal domain-like"/>
    <property type="match status" value="1"/>
</dbReference>
<dbReference type="Proteomes" id="UP000677875">
    <property type="component" value="Unassembled WGS sequence"/>
</dbReference>
<dbReference type="EMBL" id="JAGPNL010000001">
    <property type="protein sequence ID" value="MBQ0825607.1"/>
    <property type="molecule type" value="Genomic_DNA"/>
</dbReference>
<evidence type="ECO:0000259" key="1">
    <source>
        <dbReference type="Pfam" id="PF00326"/>
    </source>
</evidence>
<keyword evidence="3" id="KW-1185">Reference proteome</keyword>
<evidence type="ECO:0000313" key="3">
    <source>
        <dbReference type="Proteomes" id="UP000677875"/>
    </source>
</evidence>
<accession>A0A940XDU8</accession>
<name>A0A940XDU8_9ACTN</name>
<organism evidence="2 3">
    <name type="scientific">Streptomyces tagetis</name>
    <dbReference type="NCBI Taxonomy" id="2820809"/>
    <lineage>
        <taxon>Bacteria</taxon>
        <taxon>Bacillati</taxon>
        <taxon>Actinomycetota</taxon>
        <taxon>Actinomycetes</taxon>
        <taxon>Kitasatosporales</taxon>
        <taxon>Streptomycetaceae</taxon>
        <taxon>Streptomyces</taxon>
    </lineage>
</organism>
<dbReference type="InterPro" id="IPR050585">
    <property type="entry name" value="Xaa-Pro_dipeptidyl-ppase/CocE"/>
</dbReference>
<evidence type="ECO:0000313" key="2">
    <source>
        <dbReference type="EMBL" id="MBQ0825607.1"/>
    </source>
</evidence>
<proteinExistence type="predicted"/>
<dbReference type="SUPFAM" id="SSF53474">
    <property type="entry name" value="alpha/beta-Hydrolases"/>
    <property type="match status" value="1"/>
</dbReference>
<reference evidence="2" key="1">
    <citation type="submission" date="2021-04" db="EMBL/GenBank/DDBJ databases">
        <title>Genome seq and assembly of Streptomyces sp. RG38.</title>
        <authorList>
            <person name="Chhetri G."/>
        </authorList>
    </citation>
    <scope>NUCLEOTIDE SEQUENCE</scope>
    <source>
        <strain evidence="2">RG38</strain>
    </source>
</reference>
<dbReference type="PANTHER" id="PTHR43056">
    <property type="entry name" value="PEPTIDASE S9 PROLYL OLIGOPEPTIDASE"/>
    <property type="match status" value="1"/>
</dbReference>
<gene>
    <name evidence="2" type="ORF">J5Y05_03645</name>
</gene>
<comment type="caution">
    <text evidence="2">The sequence shown here is derived from an EMBL/GenBank/DDBJ whole genome shotgun (WGS) entry which is preliminary data.</text>
</comment>
<dbReference type="InterPro" id="IPR029058">
    <property type="entry name" value="AB_hydrolase_fold"/>
</dbReference>